<dbReference type="AlphaFoldDB" id="A0A956SF70"/>
<proteinExistence type="predicted"/>
<dbReference type="InterPro" id="IPR058595">
    <property type="entry name" value="Avidin-like"/>
</dbReference>
<dbReference type="EMBL" id="JAGQHS010000080">
    <property type="protein sequence ID" value="MCA9757084.1"/>
    <property type="molecule type" value="Genomic_DNA"/>
</dbReference>
<protein>
    <submittedName>
        <fullName evidence="1">N-acetylglutamate synthase</fullName>
    </submittedName>
</protein>
<dbReference type="Pfam" id="PF26421">
    <property type="entry name" value="Avidin_like"/>
    <property type="match status" value="1"/>
</dbReference>
<sequence length="113" mass="12737">MRYDLEGKTFRSATNSDNGDVGEETFFHYHQSGDLVWADYHGGEIVKGHLIASVLPSGQLDMRYHHVNRQGQIMIGKCLSTPALTPEGKLMFREEWQWLSGDMSSGYSEVVEA</sequence>
<organism evidence="1 2">
    <name type="scientific">Eiseniibacteriota bacterium</name>
    <dbReference type="NCBI Taxonomy" id="2212470"/>
    <lineage>
        <taxon>Bacteria</taxon>
        <taxon>Candidatus Eiseniibacteriota</taxon>
    </lineage>
</organism>
<reference evidence="1" key="1">
    <citation type="submission" date="2020-04" db="EMBL/GenBank/DDBJ databases">
        <authorList>
            <person name="Zhang T."/>
        </authorList>
    </citation>
    <scope>NUCLEOTIDE SEQUENCE</scope>
    <source>
        <strain evidence="1">HKST-UBA02</strain>
    </source>
</reference>
<gene>
    <name evidence="1" type="ORF">KDA27_14865</name>
</gene>
<dbReference type="Proteomes" id="UP000739538">
    <property type="component" value="Unassembled WGS sequence"/>
</dbReference>
<name>A0A956SF70_UNCEI</name>
<accession>A0A956SF70</accession>
<evidence type="ECO:0000313" key="1">
    <source>
        <dbReference type="EMBL" id="MCA9757084.1"/>
    </source>
</evidence>
<comment type="caution">
    <text evidence="1">The sequence shown here is derived from an EMBL/GenBank/DDBJ whole genome shotgun (WGS) entry which is preliminary data.</text>
</comment>
<evidence type="ECO:0000313" key="2">
    <source>
        <dbReference type="Proteomes" id="UP000739538"/>
    </source>
</evidence>
<reference evidence="1" key="2">
    <citation type="journal article" date="2021" name="Microbiome">
        <title>Successional dynamics and alternative stable states in a saline activated sludge microbial community over 9 years.</title>
        <authorList>
            <person name="Wang Y."/>
            <person name="Ye J."/>
            <person name="Ju F."/>
            <person name="Liu L."/>
            <person name="Boyd J.A."/>
            <person name="Deng Y."/>
            <person name="Parks D.H."/>
            <person name="Jiang X."/>
            <person name="Yin X."/>
            <person name="Woodcroft B.J."/>
            <person name="Tyson G.W."/>
            <person name="Hugenholtz P."/>
            <person name="Polz M.F."/>
            <person name="Zhang T."/>
        </authorList>
    </citation>
    <scope>NUCLEOTIDE SEQUENCE</scope>
    <source>
        <strain evidence="1">HKST-UBA02</strain>
    </source>
</reference>